<keyword evidence="2" id="KW-0067">ATP-binding</keyword>
<dbReference type="Pfam" id="PF02661">
    <property type="entry name" value="Fic"/>
    <property type="match status" value="1"/>
</dbReference>
<protein>
    <submittedName>
        <fullName evidence="4">Filamentation induced by cAMP protein</fullName>
    </submittedName>
</protein>
<gene>
    <name evidence="4" type="primary">ficP</name>
    <name evidence="4" type="ordered locus">CVAR_1967</name>
</gene>
<dbReference type="PROSITE" id="PS51459">
    <property type="entry name" value="FIDO"/>
    <property type="match status" value="1"/>
</dbReference>
<dbReference type="STRING" id="858619.CVAR_1967"/>
<dbReference type="KEGG" id="cva:CVAR_1967"/>
<dbReference type="Gene3D" id="1.10.3290.10">
    <property type="entry name" value="Fido-like domain"/>
    <property type="match status" value="1"/>
</dbReference>
<proteinExistence type="predicted"/>
<dbReference type="eggNOG" id="COG3177">
    <property type="taxonomic scope" value="Bacteria"/>
</dbReference>
<dbReference type="PANTHER" id="PTHR13504">
    <property type="entry name" value="FIDO DOMAIN-CONTAINING PROTEIN DDB_G0283145"/>
    <property type="match status" value="1"/>
</dbReference>
<feature type="domain" description="Fido" evidence="3">
    <location>
        <begin position="121"/>
        <end position="278"/>
    </location>
</feature>
<keyword evidence="2" id="KW-0547">Nucleotide-binding</keyword>
<dbReference type="SUPFAM" id="SSF140931">
    <property type="entry name" value="Fic-like"/>
    <property type="match status" value="1"/>
</dbReference>
<accession>G0HGF1</accession>
<sequence length="457" mass="50429">MDSTARPVYTPFPSFATWEASDVSYRDVDSAITRFAVLKSEVSRDALDHPLETARRAAAVDTNAIEGVFSTNRGFTRTVAEKTGSWEQAMADKGAHVRPAFEDTLSGFELILDRMTGKRPVTAQFIRELHATMLRSQETHTVYAPVNGEFVPQTQELPKGEYKQYANSPTRPDGTVHTYAPVEDTAPEMSRLIEELRSAEFENAHPITQAAYAHYAFVCIHPFADGNGRVARALASIYLYRSPGVPLVIYQDQRTHYIDALEAADRGQFHTLKRFIANQVVDTVNVIDAELSAPVSGAAADELSALLSGNQTPETVLNAADRLKEILVEELRARMELMENKLNLPFLVHRSLIGTAPTASEGYALIGDNMAVTVSVSVKSPREIFATWPMVICRGDMNEAEFDLVAVTGSGRVFGIYLRELMPTVSESFRQRVGFFADAVVEEFLAQVTAVVKRGDS</sequence>
<evidence type="ECO:0000313" key="5">
    <source>
        <dbReference type="Proteomes" id="UP000006659"/>
    </source>
</evidence>
<evidence type="ECO:0000259" key="3">
    <source>
        <dbReference type="PROSITE" id="PS51459"/>
    </source>
</evidence>
<evidence type="ECO:0000313" key="4">
    <source>
        <dbReference type="EMBL" id="AEK37318.1"/>
    </source>
</evidence>
<dbReference type="EMBL" id="CP002917">
    <property type="protein sequence ID" value="AEK37318.1"/>
    <property type="molecule type" value="Genomic_DNA"/>
</dbReference>
<name>G0HGF1_CORVD</name>
<dbReference type="AlphaFoldDB" id="G0HGF1"/>
<feature type="active site" evidence="1">
    <location>
        <position position="221"/>
    </location>
</feature>
<dbReference type="HOGENOM" id="CLU_050018_0_0_11"/>
<dbReference type="InterPro" id="IPR036597">
    <property type="entry name" value="Fido-like_dom_sf"/>
</dbReference>
<dbReference type="Proteomes" id="UP000006659">
    <property type="component" value="Chromosome"/>
</dbReference>
<feature type="binding site" evidence="2">
    <location>
        <begin position="225"/>
        <end position="232"/>
    </location>
    <ligand>
        <name>ATP</name>
        <dbReference type="ChEBI" id="CHEBI:30616"/>
    </ligand>
</feature>
<dbReference type="InterPro" id="IPR003812">
    <property type="entry name" value="Fido"/>
</dbReference>
<dbReference type="PANTHER" id="PTHR13504:SF38">
    <property type="entry name" value="FIDO DOMAIN-CONTAINING PROTEIN"/>
    <property type="match status" value="1"/>
</dbReference>
<evidence type="ECO:0000256" key="1">
    <source>
        <dbReference type="PIRSR" id="PIRSR640198-1"/>
    </source>
</evidence>
<reference evidence="4 5" key="1">
    <citation type="journal article" date="2011" name="BMC Genomics">
        <title>Complete genome sequence of Corynebacterium variabile DSM 44702 isolated from the surface of smear-ripened cheeses and insights into cheese ripening and flavor generation.</title>
        <authorList>
            <person name="Schroeder J."/>
            <person name="Maus I."/>
            <person name="Trost E."/>
            <person name="Tauch A."/>
        </authorList>
    </citation>
    <scope>NUCLEOTIDE SEQUENCE [LARGE SCALE GENOMIC DNA]</scope>
    <source>
        <strain evidence="5">DSM 44702 / JCM 12073 / NCIMB 30131</strain>
    </source>
</reference>
<evidence type="ECO:0000256" key="2">
    <source>
        <dbReference type="PIRSR" id="PIRSR640198-2"/>
    </source>
</evidence>
<dbReference type="GO" id="GO:0005524">
    <property type="term" value="F:ATP binding"/>
    <property type="evidence" value="ECO:0007669"/>
    <property type="project" value="UniProtKB-KW"/>
</dbReference>
<dbReference type="InterPro" id="IPR040198">
    <property type="entry name" value="Fido_containing"/>
</dbReference>
<organism evidence="4 5">
    <name type="scientific">Corynebacterium variabile (strain DSM 44702 / CIP 107183 / JCM 12073 / NCIMB 30131)</name>
    <name type="common">Corynebacterium mooreparkense</name>
    <dbReference type="NCBI Taxonomy" id="858619"/>
    <lineage>
        <taxon>Bacteria</taxon>
        <taxon>Bacillati</taxon>
        <taxon>Actinomycetota</taxon>
        <taxon>Actinomycetes</taxon>
        <taxon>Mycobacteriales</taxon>
        <taxon>Corynebacteriaceae</taxon>
        <taxon>Corynebacterium</taxon>
    </lineage>
</organism>
<dbReference type="RefSeq" id="WP_014010474.1">
    <property type="nucleotide sequence ID" value="NC_015859.1"/>
</dbReference>